<dbReference type="STRING" id="350688.Clos_1905"/>
<dbReference type="KEGG" id="aoe:Clos_1905"/>
<dbReference type="Proteomes" id="UP000000269">
    <property type="component" value="Chromosome"/>
</dbReference>
<feature type="transmembrane region" description="Helical" evidence="1">
    <location>
        <begin position="74"/>
        <end position="96"/>
    </location>
</feature>
<feature type="transmembrane region" description="Helical" evidence="1">
    <location>
        <begin position="108"/>
        <end position="124"/>
    </location>
</feature>
<gene>
    <name evidence="2" type="ordered locus">Clos_1905</name>
</gene>
<keyword evidence="1" id="KW-0472">Membrane</keyword>
<dbReference type="PANTHER" id="PTHR35007">
    <property type="entry name" value="INTEGRAL MEMBRANE PROTEIN-RELATED"/>
    <property type="match status" value="1"/>
</dbReference>
<feature type="transmembrane region" description="Helical" evidence="1">
    <location>
        <begin position="12"/>
        <end position="28"/>
    </location>
</feature>
<proteinExistence type="predicted"/>
<dbReference type="RefSeq" id="WP_012159757.1">
    <property type="nucleotide sequence ID" value="NC_009922.1"/>
</dbReference>
<reference evidence="3" key="1">
    <citation type="submission" date="2007-10" db="EMBL/GenBank/DDBJ databases">
        <title>Complete genome of Alkaliphilus oremlandii OhILAs.</title>
        <authorList>
            <person name="Copeland A."/>
            <person name="Lucas S."/>
            <person name="Lapidus A."/>
            <person name="Barry K."/>
            <person name="Detter J.C."/>
            <person name="Glavina del Rio T."/>
            <person name="Hammon N."/>
            <person name="Israni S."/>
            <person name="Dalin E."/>
            <person name="Tice H."/>
            <person name="Pitluck S."/>
            <person name="Chain P."/>
            <person name="Malfatti S."/>
            <person name="Shin M."/>
            <person name="Vergez L."/>
            <person name="Schmutz J."/>
            <person name="Larimer F."/>
            <person name="Land M."/>
            <person name="Hauser L."/>
            <person name="Kyrpides N."/>
            <person name="Mikhailova N."/>
            <person name="Stolz J.F."/>
            <person name="Dawson A."/>
            <person name="Fisher E."/>
            <person name="Crable B."/>
            <person name="Perera E."/>
            <person name="Lisak J."/>
            <person name="Ranganathan M."/>
            <person name="Basu P."/>
            <person name="Richardson P."/>
        </authorList>
    </citation>
    <scope>NUCLEOTIDE SEQUENCE [LARGE SCALE GENOMIC DNA]</scope>
    <source>
        <strain evidence="3">OhILAs</strain>
    </source>
</reference>
<dbReference type="HOGENOM" id="CLU_989159_0_0_9"/>
<dbReference type="EMBL" id="CP000853">
    <property type="protein sequence ID" value="ABW19445.1"/>
    <property type="molecule type" value="Genomic_DNA"/>
</dbReference>
<dbReference type="PANTHER" id="PTHR35007:SF2">
    <property type="entry name" value="PILUS ASSEMBLE PROTEIN"/>
    <property type="match status" value="1"/>
</dbReference>
<evidence type="ECO:0008006" key="4">
    <source>
        <dbReference type="Google" id="ProtNLM"/>
    </source>
</evidence>
<accession>A8MI13</accession>
<organism evidence="2 3">
    <name type="scientific">Alkaliphilus oremlandii (strain OhILAs)</name>
    <name type="common">Clostridium oremlandii (strain OhILAs)</name>
    <dbReference type="NCBI Taxonomy" id="350688"/>
    <lineage>
        <taxon>Bacteria</taxon>
        <taxon>Bacillati</taxon>
        <taxon>Bacillota</taxon>
        <taxon>Clostridia</taxon>
        <taxon>Peptostreptococcales</taxon>
        <taxon>Natronincolaceae</taxon>
        <taxon>Alkaliphilus</taxon>
    </lineage>
</organism>
<feature type="transmembrane region" description="Helical" evidence="1">
    <location>
        <begin position="249"/>
        <end position="270"/>
    </location>
</feature>
<evidence type="ECO:0000313" key="3">
    <source>
        <dbReference type="Proteomes" id="UP000000269"/>
    </source>
</evidence>
<sequence>MDIDVIKINKVVFMVLITFGLLLVFFYFKTRPKDQRSMDRAYYKSRKIKLKKIKLNSEGKLYRHMDNYLKESGYMLYVESYIFLHLLVLLIILYGLLQLGFYEASQGLIPAMLIIVAVLNAAIIKKAKDRKNKIRLELCNIQDVMYFQNKIGTSEDIILTYAAEIAKDPLKEPLEYLAAAPKIKKSVEDSLENLRKVSDVVELQSFSFILQQRQETGSVAENHKAQSQMMKRNKRLRRKIKRQYKRTKLIVASLMLFTCYILLLTVPLFAEALRSLNLMFR</sequence>
<name>A8MI13_ALKOO</name>
<keyword evidence="1" id="KW-0812">Transmembrane</keyword>
<evidence type="ECO:0000256" key="1">
    <source>
        <dbReference type="SAM" id="Phobius"/>
    </source>
</evidence>
<evidence type="ECO:0000313" key="2">
    <source>
        <dbReference type="EMBL" id="ABW19445.1"/>
    </source>
</evidence>
<dbReference type="AlphaFoldDB" id="A8MI13"/>
<keyword evidence="3" id="KW-1185">Reference proteome</keyword>
<keyword evidence="1" id="KW-1133">Transmembrane helix</keyword>
<dbReference type="OrthoDB" id="9840959at2"/>
<protein>
    <recommendedName>
        <fullName evidence="4">Type II secretion system protein GspF domain-containing protein</fullName>
    </recommendedName>
</protein>